<keyword evidence="4" id="KW-1185">Reference proteome</keyword>
<comment type="caution">
    <text evidence="3">The sequence shown here is derived from an EMBL/GenBank/DDBJ whole genome shotgun (WGS) entry which is preliminary data.</text>
</comment>
<name>A0A4Q2JFX5_9MICO</name>
<feature type="chain" id="PRO_5020293359" description="SGNH hydrolase-type esterase domain-containing protein" evidence="1">
    <location>
        <begin position="17"/>
        <end position="758"/>
    </location>
</feature>
<dbReference type="Proteomes" id="UP000292935">
    <property type="component" value="Unassembled WGS sequence"/>
</dbReference>
<dbReference type="InterPro" id="IPR013830">
    <property type="entry name" value="SGNH_hydro"/>
</dbReference>
<dbReference type="RefSeq" id="WP_129232445.1">
    <property type="nucleotide sequence ID" value="NZ_SDPO01000004.1"/>
</dbReference>
<dbReference type="EMBL" id="SDPO01000004">
    <property type="protein sequence ID" value="RXZ46751.1"/>
    <property type="molecule type" value="Genomic_DNA"/>
</dbReference>
<evidence type="ECO:0000313" key="4">
    <source>
        <dbReference type="Proteomes" id="UP000292935"/>
    </source>
</evidence>
<dbReference type="OrthoDB" id="9807519at2"/>
<dbReference type="SUPFAM" id="SSF52266">
    <property type="entry name" value="SGNH hydrolase"/>
    <property type="match status" value="1"/>
</dbReference>
<accession>A0A4Q2JFX5</accession>
<gene>
    <name evidence="3" type="ORF">ESP57_17990</name>
</gene>
<protein>
    <recommendedName>
        <fullName evidence="2">SGNH hydrolase-type esterase domain-containing protein</fullName>
    </recommendedName>
</protein>
<reference evidence="3 4" key="1">
    <citation type="submission" date="2019-01" db="EMBL/GenBank/DDBJ databases">
        <authorList>
            <person name="Li J."/>
        </authorList>
    </citation>
    <scope>NUCLEOTIDE SEQUENCE [LARGE SCALE GENOMIC DNA]</scope>
    <source>
        <strain evidence="3 4">CCUG 35506</strain>
    </source>
</reference>
<sequence length="758" mass="76785">MRLTRLLSTLMIPSLAATGLLTWDTDGTDGPTTTSGNGTWNLSGITWNDGTASRAWQPDSDARFAPGPGVVSRVGIGGDLVAAGSVSVSGEGTTVLEGALGNLSARAVEVRTTGAGKLAVIGASSTQGALASFVVANDASLYLSGSSLATSLQVEGDGNSENRGALRLDEGSALTGPVALTGNATIGSSSTGTISGQISGAFGVSRSAVGAGTLVLGGSNTFTGGFTSTRGIVRTGQDDAFGSGPVVLAGTLTSTGTAPRAFDNAVDLTASTTFGDAAAPGALHFTGAVTIAADTTLTTVAPLHLERAALSGAVTHAGAGALEIGTIDVTADARIDGAALTIPETGLTIDTGDHTVTLNAPLSGTGRVTKTGTGVLRIVGANASSEGIDVLAGSVELFPFGPGLPDDLQVYPSGDSITFGGSAPAGYRGALASLLAPVAPGFRFVGDSRVGPGTLPAEQQNHGGHSSFSTWDIERNLDGLATETFAQYGGTDRDPHGGHWLTGLDAPLTYSVPGRGSFTYGPRAALSPDVVLLLVGANDLFRLNWDQQTDADGNVARRHYRDLLDKLTTMLPDADIFAGAVTPYNNASTSAENRRVAAYNAMIAELVAEAAAAGEKVHLVDLNTGYTGGFVDTLHPDAAGYGWMARQWQAAMMSELARPAVEPLEVNASVSSRCAGGKAVLAVKTPNLSDAPVSITYESAFGTKSFPDVQPGDNAFHAFSTRVTELPAGELTVTMTANVEGQPITTISVVESPARSCD</sequence>
<evidence type="ECO:0000313" key="3">
    <source>
        <dbReference type="EMBL" id="RXZ46751.1"/>
    </source>
</evidence>
<dbReference type="PANTHER" id="PTHR30383">
    <property type="entry name" value="THIOESTERASE 1/PROTEASE 1/LYSOPHOSPHOLIPASE L1"/>
    <property type="match status" value="1"/>
</dbReference>
<dbReference type="PANTHER" id="PTHR30383:SF5">
    <property type="entry name" value="SGNH HYDROLASE-TYPE ESTERASE DOMAIN-CONTAINING PROTEIN"/>
    <property type="match status" value="1"/>
</dbReference>
<evidence type="ECO:0000256" key="1">
    <source>
        <dbReference type="SAM" id="SignalP"/>
    </source>
</evidence>
<evidence type="ECO:0000259" key="2">
    <source>
        <dbReference type="Pfam" id="PF13472"/>
    </source>
</evidence>
<dbReference type="Pfam" id="PF13472">
    <property type="entry name" value="Lipase_GDSL_2"/>
    <property type="match status" value="1"/>
</dbReference>
<organism evidence="3 4">
    <name type="scientific">Agromyces fucosus</name>
    <dbReference type="NCBI Taxonomy" id="41985"/>
    <lineage>
        <taxon>Bacteria</taxon>
        <taxon>Bacillati</taxon>
        <taxon>Actinomycetota</taxon>
        <taxon>Actinomycetes</taxon>
        <taxon>Micrococcales</taxon>
        <taxon>Microbacteriaceae</taxon>
        <taxon>Agromyces</taxon>
    </lineage>
</organism>
<feature type="signal peptide" evidence="1">
    <location>
        <begin position="1"/>
        <end position="16"/>
    </location>
</feature>
<dbReference type="Gene3D" id="3.40.50.1110">
    <property type="entry name" value="SGNH hydrolase"/>
    <property type="match status" value="1"/>
</dbReference>
<keyword evidence="1" id="KW-0732">Signal</keyword>
<proteinExistence type="predicted"/>
<feature type="domain" description="SGNH hydrolase-type esterase" evidence="2">
    <location>
        <begin position="510"/>
        <end position="641"/>
    </location>
</feature>
<dbReference type="InterPro" id="IPR036514">
    <property type="entry name" value="SGNH_hydro_sf"/>
</dbReference>
<dbReference type="AlphaFoldDB" id="A0A4Q2JFX5"/>
<dbReference type="GO" id="GO:0004622">
    <property type="term" value="F:phosphatidylcholine lysophospholipase activity"/>
    <property type="evidence" value="ECO:0007669"/>
    <property type="project" value="TreeGrafter"/>
</dbReference>
<dbReference type="InterPro" id="IPR051532">
    <property type="entry name" value="Ester_Hydrolysis_Enzymes"/>
</dbReference>